<dbReference type="EMBL" id="CAMGYJ010000011">
    <property type="protein sequence ID" value="CAI0625992.1"/>
    <property type="molecule type" value="Genomic_DNA"/>
</dbReference>
<feature type="compositionally biased region" description="Basic and acidic residues" evidence="2">
    <location>
        <begin position="23"/>
        <end position="38"/>
    </location>
</feature>
<name>A0AAV0RYN7_9ROSI</name>
<dbReference type="SUPFAM" id="SSF102848">
    <property type="entry name" value="NSFL1 (p97 ATPase) cofactor p47, SEP domain"/>
    <property type="match status" value="1"/>
</dbReference>
<dbReference type="GO" id="GO:0005634">
    <property type="term" value="C:nucleus"/>
    <property type="evidence" value="ECO:0007669"/>
    <property type="project" value="TreeGrafter"/>
</dbReference>
<dbReference type="FunFam" id="3.10.20.90:FF:000179">
    <property type="entry name" value="Plant UBX domain-containing protein 4"/>
    <property type="match status" value="1"/>
</dbReference>
<keyword evidence="6" id="KW-1185">Reference proteome</keyword>
<dbReference type="Gene3D" id="3.10.20.90">
    <property type="entry name" value="Phosphatidylinositol 3-kinase Catalytic Subunit, Chain A, domain 1"/>
    <property type="match status" value="1"/>
</dbReference>
<dbReference type="GO" id="GO:0007030">
    <property type="term" value="P:Golgi organization"/>
    <property type="evidence" value="ECO:0007669"/>
    <property type="project" value="TreeGrafter"/>
</dbReference>
<dbReference type="PROSITE" id="PS51399">
    <property type="entry name" value="SEP"/>
    <property type="match status" value="1"/>
</dbReference>
<evidence type="ECO:0000256" key="1">
    <source>
        <dbReference type="ARBA" id="ARBA00022786"/>
    </source>
</evidence>
<dbReference type="Pfam" id="PF00789">
    <property type="entry name" value="UBX"/>
    <property type="match status" value="1"/>
</dbReference>
<dbReference type="InterPro" id="IPR029071">
    <property type="entry name" value="Ubiquitin-like_domsf"/>
</dbReference>
<dbReference type="FunFam" id="3.30.420.210:FF:000005">
    <property type="entry name" value="Plant UBX domain-containing protein 4"/>
    <property type="match status" value="1"/>
</dbReference>
<evidence type="ECO:0000313" key="5">
    <source>
        <dbReference type="EMBL" id="CAI0625992.1"/>
    </source>
</evidence>
<comment type="caution">
    <text evidence="5">The sequence shown here is derived from an EMBL/GenBank/DDBJ whole genome shotgun (WGS) entry which is preliminary data.</text>
</comment>
<dbReference type="Pfam" id="PF08059">
    <property type="entry name" value="SEP"/>
    <property type="match status" value="1"/>
</dbReference>
<dbReference type="AlphaFoldDB" id="A0AAV0RYN7"/>
<dbReference type="PROSITE" id="PS50033">
    <property type="entry name" value="UBX"/>
    <property type="match status" value="1"/>
</dbReference>
<evidence type="ECO:0000256" key="2">
    <source>
        <dbReference type="SAM" id="MobiDB-lite"/>
    </source>
</evidence>
<feature type="domain" description="UBX" evidence="3">
    <location>
        <begin position="258"/>
        <end position="335"/>
    </location>
</feature>
<evidence type="ECO:0000313" key="6">
    <source>
        <dbReference type="Proteomes" id="UP001154282"/>
    </source>
</evidence>
<organism evidence="5 6">
    <name type="scientific">Linum tenue</name>
    <dbReference type="NCBI Taxonomy" id="586396"/>
    <lineage>
        <taxon>Eukaryota</taxon>
        <taxon>Viridiplantae</taxon>
        <taxon>Streptophyta</taxon>
        <taxon>Embryophyta</taxon>
        <taxon>Tracheophyta</taxon>
        <taxon>Spermatophyta</taxon>
        <taxon>Magnoliopsida</taxon>
        <taxon>eudicotyledons</taxon>
        <taxon>Gunneridae</taxon>
        <taxon>Pentapetalae</taxon>
        <taxon>rosids</taxon>
        <taxon>fabids</taxon>
        <taxon>Malpighiales</taxon>
        <taxon>Linaceae</taxon>
        <taxon>Linum</taxon>
    </lineage>
</organism>
<proteinExistence type="predicted"/>
<feature type="region of interest" description="Disordered" evidence="2">
    <location>
        <begin position="23"/>
        <end position="82"/>
    </location>
</feature>
<dbReference type="GO" id="GO:0005829">
    <property type="term" value="C:cytosol"/>
    <property type="evidence" value="ECO:0007669"/>
    <property type="project" value="TreeGrafter"/>
</dbReference>
<dbReference type="SMART" id="SM00553">
    <property type="entry name" value="SEP"/>
    <property type="match status" value="1"/>
</dbReference>
<dbReference type="Proteomes" id="UP001154282">
    <property type="component" value="Unassembled WGS sequence"/>
</dbReference>
<dbReference type="GO" id="GO:0051117">
    <property type="term" value="F:ATPase binding"/>
    <property type="evidence" value="ECO:0007669"/>
    <property type="project" value="UniProtKB-ARBA"/>
</dbReference>
<keyword evidence="1" id="KW-0833">Ubl conjugation pathway</keyword>
<dbReference type="GO" id="GO:0031468">
    <property type="term" value="P:nuclear membrane reassembly"/>
    <property type="evidence" value="ECO:0007669"/>
    <property type="project" value="TreeGrafter"/>
</dbReference>
<dbReference type="GO" id="GO:0043161">
    <property type="term" value="P:proteasome-mediated ubiquitin-dependent protein catabolic process"/>
    <property type="evidence" value="ECO:0007669"/>
    <property type="project" value="TreeGrafter"/>
</dbReference>
<dbReference type="PANTHER" id="PTHR23333:SF20">
    <property type="entry name" value="NSFL1 COFACTOR P47"/>
    <property type="match status" value="1"/>
</dbReference>
<dbReference type="PANTHER" id="PTHR23333">
    <property type="entry name" value="UBX DOMAIN CONTAINING PROTEIN"/>
    <property type="match status" value="1"/>
</dbReference>
<accession>A0AAV0RYN7</accession>
<gene>
    <name evidence="5" type="ORF">LITE_LOCUS50672</name>
</gene>
<evidence type="ECO:0000259" key="4">
    <source>
        <dbReference type="PROSITE" id="PS51399"/>
    </source>
</evidence>
<evidence type="ECO:0000259" key="3">
    <source>
        <dbReference type="PROSITE" id="PS50033"/>
    </source>
</evidence>
<dbReference type="CDD" id="cd01770">
    <property type="entry name" value="UBX_UBXN2"/>
    <property type="match status" value="1"/>
</dbReference>
<dbReference type="GO" id="GO:0043130">
    <property type="term" value="F:ubiquitin binding"/>
    <property type="evidence" value="ECO:0007669"/>
    <property type="project" value="TreeGrafter"/>
</dbReference>
<dbReference type="GO" id="GO:0061025">
    <property type="term" value="P:membrane fusion"/>
    <property type="evidence" value="ECO:0007669"/>
    <property type="project" value="TreeGrafter"/>
</dbReference>
<sequence length="456" mass="49650">MPRINPTDCRYFLLCFCPDRDSSIKEQPEEMSSRDKKPAKPSTSRAGGIRTLSDLNRRSGPDSDSDEEGPQEYYTGGEKSGMLVQDPQKVNDVDSIFNQARQLGAVEGPVDHLRPGSSSTSFAGTGRLLSGEVVQLTPQQPEAVVHNIIFWSNGFTVNDGPLRRLDDPENAPFLESITKSQCPKELEPADRRSSVHVNLIKRDEKCPEPEKQPHVAFQGVGRTLGGSAATPVATEPVIGSSTHLNVVPTPSRGVVVDETLPSTSVQLRMADGTRMIANFNYHHTVNDLRAFIDASRPGGAQNYQLQMMGFPPKLLSDPTQTIEQAGLANSVEANLSHATAVAHCRGSALSSTTLLFSLSVFQPGHITANLAILLPQALPSKVPFQTSPSSKQTIVLAHTPSHSSIGCLPHSRKAHGSPCHRRYRYPRLTLNTAPKVIKSHSLSNLICRFLCSFQRE</sequence>
<dbReference type="GO" id="GO:0000045">
    <property type="term" value="P:autophagosome assembly"/>
    <property type="evidence" value="ECO:0007669"/>
    <property type="project" value="TreeGrafter"/>
</dbReference>
<dbReference type="InterPro" id="IPR012989">
    <property type="entry name" value="SEP_domain"/>
</dbReference>
<reference evidence="5" key="1">
    <citation type="submission" date="2022-08" db="EMBL/GenBank/DDBJ databases">
        <authorList>
            <person name="Gutierrez-Valencia J."/>
        </authorList>
    </citation>
    <scope>NUCLEOTIDE SEQUENCE</scope>
</reference>
<dbReference type="Gene3D" id="3.30.420.210">
    <property type="entry name" value="SEP domain"/>
    <property type="match status" value="1"/>
</dbReference>
<dbReference type="SUPFAM" id="SSF54236">
    <property type="entry name" value="Ubiquitin-like"/>
    <property type="match status" value="1"/>
</dbReference>
<dbReference type="InterPro" id="IPR001012">
    <property type="entry name" value="UBX_dom"/>
</dbReference>
<dbReference type="InterPro" id="IPR036241">
    <property type="entry name" value="NSFL1C_SEP_dom_sf"/>
</dbReference>
<protein>
    <submittedName>
        <fullName evidence="5">Uncharacterized protein</fullName>
    </submittedName>
</protein>
<feature type="domain" description="SEP" evidence="4">
    <location>
        <begin position="143"/>
        <end position="207"/>
    </location>
</feature>